<dbReference type="GO" id="GO:0006355">
    <property type="term" value="P:regulation of DNA-templated transcription"/>
    <property type="evidence" value="ECO:0007669"/>
    <property type="project" value="InterPro"/>
</dbReference>
<dbReference type="InterPro" id="IPR000551">
    <property type="entry name" value="MerR-type_HTH_dom"/>
</dbReference>
<dbReference type="GO" id="GO:0003677">
    <property type="term" value="F:DNA binding"/>
    <property type="evidence" value="ECO:0007669"/>
    <property type="project" value="InterPro"/>
</dbReference>
<accession>A0A1F7U2G9</accession>
<sequence>METSDKKIRIGEAAKILGVSVQTLRNWEKSGKLHAERSSGQQRYYSLTRLKLFVLDIQKLGHAWAVSAFPPDLPREFYCERPDRFTSRVAGMGFELQQSGRLSEDLVSLVTLVAGEVGDNSFAHNVGNWLDIPGVFYAYNVGKRLIVLADRGRGVKTTLQQARPRISSDVEALTTAFTEIISGRSPEKRGNGLKVVRKIMESNQIGLLFQSGVGMVIIPKKPGTMRVKMSDEFIRGTFAVISF</sequence>
<evidence type="ECO:0000313" key="2">
    <source>
        <dbReference type="EMBL" id="OGL71954.1"/>
    </source>
</evidence>
<dbReference type="CDD" id="cd04761">
    <property type="entry name" value="HTH_MerR-SF"/>
    <property type="match status" value="1"/>
</dbReference>
<dbReference type="STRING" id="1802389.A3C17_00915"/>
<dbReference type="InterPro" id="IPR009061">
    <property type="entry name" value="DNA-bd_dom_put_sf"/>
</dbReference>
<name>A0A1F7U2G9_9BACT</name>
<dbReference type="SUPFAM" id="SSF46955">
    <property type="entry name" value="Putative DNA-binding domain"/>
    <property type="match status" value="1"/>
</dbReference>
<dbReference type="AlphaFoldDB" id="A0A1F7U2G9"/>
<dbReference type="PROSITE" id="PS50937">
    <property type="entry name" value="HTH_MERR_2"/>
    <property type="match status" value="1"/>
</dbReference>
<organism evidence="2 3">
    <name type="scientific">Candidatus Uhrbacteria bacterium RIFCSPHIGHO2_02_FULL_53_13</name>
    <dbReference type="NCBI Taxonomy" id="1802389"/>
    <lineage>
        <taxon>Bacteria</taxon>
        <taxon>Candidatus Uhriibacteriota</taxon>
    </lineage>
</organism>
<evidence type="ECO:0000313" key="3">
    <source>
        <dbReference type="Proteomes" id="UP000177097"/>
    </source>
</evidence>
<proteinExistence type="predicted"/>
<dbReference type="Proteomes" id="UP000177097">
    <property type="component" value="Unassembled WGS sequence"/>
</dbReference>
<evidence type="ECO:0000259" key="1">
    <source>
        <dbReference type="PROSITE" id="PS50937"/>
    </source>
</evidence>
<dbReference type="Gene3D" id="1.10.1660.10">
    <property type="match status" value="1"/>
</dbReference>
<protein>
    <recommendedName>
        <fullName evidence="1">HTH merR-type domain-containing protein</fullName>
    </recommendedName>
</protein>
<reference evidence="2 3" key="1">
    <citation type="journal article" date="2016" name="Nat. Commun.">
        <title>Thousands of microbial genomes shed light on interconnected biogeochemical processes in an aquifer system.</title>
        <authorList>
            <person name="Anantharaman K."/>
            <person name="Brown C.T."/>
            <person name="Hug L.A."/>
            <person name="Sharon I."/>
            <person name="Castelle C.J."/>
            <person name="Probst A.J."/>
            <person name="Thomas B.C."/>
            <person name="Singh A."/>
            <person name="Wilkins M.J."/>
            <person name="Karaoz U."/>
            <person name="Brodie E.L."/>
            <person name="Williams K.H."/>
            <person name="Hubbard S.S."/>
            <person name="Banfield J.F."/>
        </authorList>
    </citation>
    <scope>NUCLEOTIDE SEQUENCE [LARGE SCALE GENOMIC DNA]</scope>
</reference>
<comment type="caution">
    <text evidence="2">The sequence shown here is derived from an EMBL/GenBank/DDBJ whole genome shotgun (WGS) entry which is preliminary data.</text>
</comment>
<feature type="domain" description="HTH merR-type" evidence="1">
    <location>
        <begin position="7"/>
        <end position="46"/>
    </location>
</feature>
<dbReference type="SMART" id="SM00422">
    <property type="entry name" value="HTH_MERR"/>
    <property type="match status" value="1"/>
</dbReference>
<dbReference type="Pfam" id="PF00376">
    <property type="entry name" value="MerR"/>
    <property type="match status" value="1"/>
</dbReference>
<gene>
    <name evidence="2" type="ORF">A3C17_00915</name>
</gene>
<dbReference type="EMBL" id="MGDX01000004">
    <property type="protein sequence ID" value="OGL71954.1"/>
    <property type="molecule type" value="Genomic_DNA"/>
</dbReference>